<proteinExistence type="predicted"/>
<feature type="compositionally biased region" description="Polar residues" evidence="1">
    <location>
        <begin position="32"/>
        <end position="51"/>
    </location>
</feature>
<keyword evidence="3" id="KW-1185">Reference proteome</keyword>
<dbReference type="HOGENOM" id="CLU_2979742_0_0_1"/>
<reference evidence="2 3" key="1">
    <citation type="submission" date="2014-04" db="EMBL/GenBank/DDBJ databases">
        <authorList>
            <consortium name="DOE Joint Genome Institute"/>
            <person name="Kuo A."/>
            <person name="Kohler A."/>
            <person name="Jargeat P."/>
            <person name="Nagy L.G."/>
            <person name="Floudas D."/>
            <person name="Copeland A."/>
            <person name="Barry K.W."/>
            <person name="Cichocki N."/>
            <person name="Veneault-Fourrey C."/>
            <person name="LaButti K."/>
            <person name="Lindquist E.A."/>
            <person name="Lipzen A."/>
            <person name="Lundell T."/>
            <person name="Morin E."/>
            <person name="Murat C."/>
            <person name="Sun H."/>
            <person name="Tunlid A."/>
            <person name="Henrissat B."/>
            <person name="Grigoriev I.V."/>
            <person name="Hibbett D.S."/>
            <person name="Martin F."/>
            <person name="Nordberg H.P."/>
            <person name="Cantor M.N."/>
            <person name="Hua S.X."/>
        </authorList>
    </citation>
    <scope>NUCLEOTIDE SEQUENCE [LARGE SCALE GENOMIC DNA]</scope>
    <source>
        <strain evidence="2 3">Ve08.2h10</strain>
    </source>
</reference>
<dbReference type="EMBL" id="KN825040">
    <property type="protein sequence ID" value="KIK95458.1"/>
    <property type="molecule type" value="Genomic_DNA"/>
</dbReference>
<evidence type="ECO:0000313" key="3">
    <source>
        <dbReference type="Proteomes" id="UP000054538"/>
    </source>
</evidence>
<dbReference type="Proteomes" id="UP000054538">
    <property type="component" value="Unassembled WGS sequence"/>
</dbReference>
<evidence type="ECO:0000256" key="1">
    <source>
        <dbReference type="SAM" id="MobiDB-lite"/>
    </source>
</evidence>
<dbReference type="InParanoid" id="A0A0D0DRC4"/>
<name>A0A0D0DRC4_9AGAM</name>
<dbReference type="AlphaFoldDB" id="A0A0D0DRC4"/>
<organism evidence="2 3">
    <name type="scientific">Paxillus rubicundulus Ve08.2h10</name>
    <dbReference type="NCBI Taxonomy" id="930991"/>
    <lineage>
        <taxon>Eukaryota</taxon>
        <taxon>Fungi</taxon>
        <taxon>Dikarya</taxon>
        <taxon>Basidiomycota</taxon>
        <taxon>Agaricomycotina</taxon>
        <taxon>Agaricomycetes</taxon>
        <taxon>Agaricomycetidae</taxon>
        <taxon>Boletales</taxon>
        <taxon>Paxilineae</taxon>
        <taxon>Paxillaceae</taxon>
        <taxon>Paxillus</taxon>
    </lineage>
</organism>
<sequence>MSRGGVNKDCQTETPTQKITKTMRPKVHTNMAPLNTSAPSAHTHANTTSTLAKEKQGR</sequence>
<gene>
    <name evidence="2" type="ORF">PAXRUDRAFT_826989</name>
</gene>
<protein>
    <submittedName>
        <fullName evidence="2">Uncharacterized protein</fullName>
    </submittedName>
</protein>
<reference evidence="3" key="2">
    <citation type="submission" date="2015-01" db="EMBL/GenBank/DDBJ databases">
        <title>Evolutionary Origins and Diversification of the Mycorrhizal Mutualists.</title>
        <authorList>
            <consortium name="DOE Joint Genome Institute"/>
            <consortium name="Mycorrhizal Genomics Consortium"/>
            <person name="Kohler A."/>
            <person name="Kuo A."/>
            <person name="Nagy L.G."/>
            <person name="Floudas D."/>
            <person name="Copeland A."/>
            <person name="Barry K.W."/>
            <person name="Cichocki N."/>
            <person name="Veneault-Fourrey C."/>
            <person name="LaButti K."/>
            <person name="Lindquist E.A."/>
            <person name="Lipzen A."/>
            <person name="Lundell T."/>
            <person name="Morin E."/>
            <person name="Murat C."/>
            <person name="Riley R."/>
            <person name="Ohm R."/>
            <person name="Sun H."/>
            <person name="Tunlid A."/>
            <person name="Henrissat B."/>
            <person name="Grigoriev I.V."/>
            <person name="Hibbett D.S."/>
            <person name="Martin F."/>
        </authorList>
    </citation>
    <scope>NUCLEOTIDE SEQUENCE [LARGE SCALE GENOMIC DNA]</scope>
    <source>
        <strain evidence="3">Ve08.2h10</strain>
    </source>
</reference>
<accession>A0A0D0DRC4</accession>
<evidence type="ECO:0000313" key="2">
    <source>
        <dbReference type="EMBL" id="KIK95458.1"/>
    </source>
</evidence>
<feature type="region of interest" description="Disordered" evidence="1">
    <location>
        <begin position="1"/>
        <end position="58"/>
    </location>
</feature>